<protein>
    <recommendedName>
        <fullName evidence="4">Nucleotide-diphospho-sugar transferase domain-containing protein</fullName>
    </recommendedName>
</protein>
<dbReference type="PANTHER" id="PTHR31562:SF9">
    <property type="entry name" value="GLYCOSYLTRANSFERASE FAMILY 8 PROTEIN"/>
    <property type="match status" value="1"/>
</dbReference>
<keyword evidence="1" id="KW-1133">Transmembrane helix</keyword>
<reference evidence="2 3" key="1">
    <citation type="journal article" date="2017" name="Curr. Biol.">
        <title>Genome architecture and evolution of a unichromosomal asexual nematode.</title>
        <authorList>
            <person name="Fradin H."/>
            <person name="Zegar C."/>
            <person name="Gutwein M."/>
            <person name="Lucas J."/>
            <person name="Kovtun M."/>
            <person name="Corcoran D."/>
            <person name="Baugh L.R."/>
            <person name="Kiontke K."/>
            <person name="Gunsalus K."/>
            <person name="Fitch D.H."/>
            <person name="Piano F."/>
        </authorList>
    </citation>
    <scope>NUCLEOTIDE SEQUENCE [LARGE SCALE GENOMIC DNA]</scope>
    <source>
        <strain evidence="2">PF1309</strain>
    </source>
</reference>
<dbReference type="PANTHER" id="PTHR31562">
    <property type="entry name" value="PROTEIN CBG18972"/>
    <property type="match status" value="1"/>
</dbReference>
<evidence type="ECO:0000256" key="1">
    <source>
        <dbReference type="SAM" id="Phobius"/>
    </source>
</evidence>
<feature type="transmembrane region" description="Helical" evidence="1">
    <location>
        <begin position="29"/>
        <end position="48"/>
    </location>
</feature>
<organism evidence="2 3">
    <name type="scientific">Diploscapter pachys</name>
    <dbReference type="NCBI Taxonomy" id="2018661"/>
    <lineage>
        <taxon>Eukaryota</taxon>
        <taxon>Metazoa</taxon>
        <taxon>Ecdysozoa</taxon>
        <taxon>Nematoda</taxon>
        <taxon>Chromadorea</taxon>
        <taxon>Rhabditida</taxon>
        <taxon>Rhabditina</taxon>
        <taxon>Rhabditomorpha</taxon>
        <taxon>Rhabditoidea</taxon>
        <taxon>Rhabditidae</taxon>
        <taxon>Diploscapter</taxon>
    </lineage>
</organism>
<dbReference type="EMBL" id="LIAE01007034">
    <property type="protein sequence ID" value="PAV82695.1"/>
    <property type="molecule type" value="Genomic_DNA"/>
</dbReference>
<sequence length="395" mass="46170">MSLSCYFRNCVQMSTIFNNANLKSGSRHCYILLLIFVVIYIFIGVLWYKRDSLVMQSISSIALYGQSEKPLNIAIVVITNDGGTKGYSYAIDTVKCYCKIQGYDFVLAGNVQNSSCNHSDHYFRRHCHVANILVTGKYDYLLFIDADIGVVNPNRRIEEFIDPKFDIEFYDRFVNQEIMMGSYIVKNSDWSINFLRNFANYQYRLPIGKGLQHGTDNGGIHAYIAEILYEKTRHIELTNCKKIYNQSRSWTDLFVFESCIRDMMGVNTDFGHILIFKKGEGWARDNWLTNNMINLNRDFMIHAWKDKQLTKYGKDLPLKIGYKHRARWFNPLVGRIDLAKCNPKNTSWNYNPNLITTKEVIDAELERMYAAIEMEKIDRLSKMMEFIRRVDSKSR</sequence>
<proteinExistence type="predicted"/>
<dbReference type="Pfam" id="PF03314">
    <property type="entry name" value="DUF273"/>
    <property type="match status" value="1"/>
</dbReference>
<keyword evidence="1" id="KW-0472">Membrane</keyword>
<name>A0A2A2L9G1_9BILA</name>
<keyword evidence="3" id="KW-1185">Reference proteome</keyword>
<evidence type="ECO:0008006" key="4">
    <source>
        <dbReference type="Google" id="ProtNLM"/>
    </source>
</evidence>
<evidence type="ECO:0000313" key="2">
    <source>
        <dbReference type="EMBL" id="PAV82695.1"/>
    </source>
</evidence>
<gene>
    <name evidence="2" type="ORF">WR25_25674</name>
</gene>
<keyword evidence="1" id="KW-0812">Transmembrane</keyword>
<dbReference type="OrthoDB" id="407658at2759"/>
<evidence type="ECO:0000313" key="3">
    <source>
        <dbReference type="Proteomes" id="UP000218231"/>
    </source>
</evidence>
<dbReference type="Gene3D" id="3.90.550.10">
    <property type="entry name" value="Spore Coat Polysaccharide Biosynthesis Protein SpsA, Chain A"/>
    <property type="match status" value="1"/>
</dbReference>
<dbReference type="InterPro" id="IPR029044">
    <property type="entry name" value="Nucleotide-diphossugar_trans"/>
</dbReference>
<dbReference type="AlphaFoldDB" id="A0A2A2L9G1"/>
<comment type="caution">
    <text evidence="2">The sequence shown here is derived from an EMBL/GenBank/DDBJ whole genome shotgun (WGS) entry which is preliminary data.</text>
</comment>
<dbReference type="STRING" id="2018661.A0A2A2L9G1"/>
<accession>A0A2A2L9G1</accession>
<dbReference type="Proteomes" id="UP000218231">
    <property type="component" value="Unassembled WGS sequence"/>
</dbReference>
<dbReference type="InterPro" id="IPR004988">
    <property type="entry name" value="DUF273"/>
</dbReference>